<accession>Q4N4H5</accession>
<gene>
    <name evidence="2" type="ordered locus">TP02_0665</name>
</gene>
<dbReference type="VEuPathDB" id="PiroplasmaDB:TpMuguga_02g00665"/>
<dbReference type="STRING" id="5875.Q4N4H5"/>
<dbReference type="OMA" id="KMAKMNQ"/>
<dbReference type="Pfam" id="PF03357">
    <property type="entry name" value="Snf7"/>
    <property type="match status" value="1"/>
</dbReference>
<dbReference type="GO" id="GO:0007034">
    <property type="term" value="P:vacuolar transport"/>
    <property type="evidence" value="ECO:0007669"/>
    <property type="project" value="InterPro"/>
</dbReference>
<feature type="region of interest" description="Disordered" evidence="1">
    <location>
        <begin position="1"/>
        <end position="30"/>
    </location>
</feature>
<name>Q4N4H5_THEPA</name>
<feature type="compositionally biased region" description="Basic and acidic residues" evidence="1">
    <location>
        <begin position="7"/>
        <end position="30"/>
    </location>
</feature>
<protein>
    <recommendedName>
        <fullName evidence="4">SNF7 family protein</fullName>
    </recommendedName>
</protein>
<dbReference type="AlphaFoldDB" id="Q4N4H5"/>
<proteinExistence type="predicted"/>
<keyword evidence="3" id="KW-1185">Reference proteome</keyword>
<dbReference type="EMBL" id="AAGK01000002">
    <property type="protein sequence ID" value="EAN32948.1"/>
    <property type="molecule type" value="Genomic_DNA"/>
</dbReference>
<feature type="region of interest" description="Disordered" evidence="1">
    <location>
        <begin position="173"/>
        <end position="195"/>
    </location>
</feature>
<dbReference type="Gene3D" id="6.10.140.1230">
    <property type="match status" value="1"/>
</dbReference>
<comment type="caution">
    <text evidence="2">The sequence shown here is derived from an EMBL/GenBank/DDBJ whole genome shotgun (WGS) entry which is preliminary data.</text>
</comment>
<dbReference type="FunCoup" id="Q4N4H5">
    <property type="interactions" value="395"/>
</dbReference>
<evidence type="ECO:0000313" key="2">
    <source>
        <dbReference type="EMBL" id="EAN32948.1"/>
    </source>
</evidence>
<evidence type="ECO:0000256" key="1">
    <source>
        <dbReference type="SAM" id="MobiDB-lite"/>
    </source>
</evidence>
<dbReference type="eggNOG" id="KOG3230">
    <property type="taxonomic scope" value="Eukaryota"/>
</dbReference>
<dbReference type="InterPro" id="IPR005024">
    <property type="entry name" value="Snf7_fam"/>
</dbReference>
<evidence type="ECO:0000313" key="3">
    <source>
        <dbReference type="Proteomes" id="UP000001949"/>
    </source>
</evidence>
<dbReference type="PANTHER" id="PTHR10476">
    <property type="entry name" value="CHARGED MULTIVESICULAR BODY PROTEIN"/>
    <property type="match status" value="1"/>
</dbReference>
<reference evidence="2 3" key="1">
    <citation type="journal article" date="2005" name="Science">
        <title>Genome sequence of Theileria parva, a bovine pathogen that transforms lymphocytes.</title>
        <authorList>
            <person name="Gardner M.J."/>
            <person name="Bishop R."/>
            <person name="Shah T."/>
            <person name="de Villiers E.P."/>
            <person name="Carlton J.M."/>
            <person name="Hall N."/>
            <person name="Ren Q."/>
            <person name="Paulsen I.T."/>
            <person name="Pain A."/>
            <person name="Berriman M."/>
            <person name="Wilson R.J.M."/>
            <person name="Sato S."/>
            <person name="Ralph S.A."/>
            <person name="Mann D.J."/>
            <person name="Xiong Z."/>
            <person name="Shallom S.J."/>
            <person name="Weidman J."/>
            <person name="Jiang L."/>
            <person name="Lynn J."/>
            <person name="Weaver B."/>
            <person name="Shoaibi A."/>
            <person name="Domingo A.R."/>
            <person name="Wasawo D."/>
            <person name="Crabtree J."/>
            <person name="Wortman J.R."/>
            <person name="Haas B."/>
            <person name="Angiuoli S.V."/>
            <person name="Creasy T.H."/>
            <person name="Lu C."/>
            <person name="Suh B."/>
            <person name="Silva J.C."/>
            <person name="Utterback T.R."/>
            <person name="Feldblyum T.V."/>
            <person name="Pertea M."/>
            <person name="Allen J."/>
            <person name="Nierman W.C."/>
            <person name="Taracha E.L.N."/>
            <person name="Salzberg S.L."/>
            <person name="White O.R."/>
            <person name="Fitzhugh H.A."/>
            <person name="Morzaria S."/>
            <person name="Venter J.C."/>
            <person name="Fraser C.M."/>
            <person name="Nene V."/>
        </authorList>
    </citation>
    <scope>NUCLEOTIDE SEQUENCE [LARGE SCALE GENOMIC DNA]</scope>
    <source>
        <strain evidence="2 3">Muguga</strain>
    </source>
</reference>
<dbReference type="InParanoid" id="Q4N4H5"/>
<organism evidence="2 3">
    <name type="scientific">Theileria parva</name>
    <name type="common">East coast fever infection agent</name>
    <dbReference type="NCBI Taxonomy" id="5875"/>
    <lineage>
        <taxon>Eukaryota</taxon>
        <taxon>Sar</taxon>
        <taxon>Alveolata</taxon>
        <taxon>Apicomplexa</taxon>
        <taxon>Aconoidasida</taxon>
        <taxon>Piroplasmida</taxon>
        <taxon>Theileriidae</taxon>
        <taxon>Theileria</taxon>
    </lineage>
</organism>
<sequence length="220" mass="24872">MGSNNSKLEDKVRENKRTINRTIRDLERQKLSTQRQEESLVATLKEEARAGRIKNARLLAKDVLRNRRLADHLCNMKSQMTALQSQLQTAHNTSLLSNSFKNVSDLMTQVNCNTNVAEFQKIMSNITQQGAVLNLKIEMMGDAMEDSMYLEDTLQEEKAVDKLLEDLGVGVGATLDNLNPPKNQDLTSSESKNMEGAVRNNSGRMQEMMEIEERINNLKS</sequence>
<evidence type="ECO:0008006" key="4">
    <source>
        <dbReference type="Google" id="ProtNLM"/>
    </source>
</evidence>
<feature type="compositionally biased region" description="Polar residues" evidence="1">
    <location>
        <begin position="176"/>
        <end position="191"/>
    </location>
</feature>
<dbReference type="Proteomes" id="UP000001949">
    <property type="component" value="Unassembled WGS sequence"/>
</dbReference>
<dbReference type="KEGG" id="tpv:TP02_0665"/>